<reference evidence="3" key="1">
    <citation type="journal article" date="2023" name="bioRxiv">
        <title>Complete genome of the Medicago anthracnose fungus, Colletotrichum destructivum, reveals a mini-chromosome-like region within a core chromosome.</title>
        <authorList>
            <person name="Lapalu N."/>
            <person name="Simon A."/>
            <person name="Lu A."/>
            <person name="Plaumann P.-L."/>
            <person name="Amselem J."/>
            <person name="Pigne S."/>
            <person name="Auger A."/>
            <person name="Koch C."/>
            <person name="Dallery J.-F."/>
            <person name="O'Connell R.J."/>
        </authorList>
    </citation>
    <scope>NUCLEOTIDE SEQUENCE [LARGE SCALE GENOMIC DNA]</scope>
    <source>
        <strain evidence="3">CBS 520.97</strain>
    </source>
</reference>
<keyword evidence="3" id="KW-1185">Reference proteome</keyword>
<evidence type="ECO:0000313" key="3">
    <source>
        <dbReference type="Proteomes" id="UP001322277"/>
    </source>
</evidence>
<accession>A0AAX4HXJ1</accession>
<dbReference type="Proteomes" id="UP001322277">
    <property type="component" value="Chromosome 1"/>
</dbReference>
<evidence type="ECO:0000313" key="2">
    <source>
        <dbReference type="EMBL" id="WQF75787.1"/>
    </source>
</evidence>
<dbReference type="KEGG" id="cdet:87937304"/>
<evidence type="ECO:0000256" key="1">
    <source>
        <dbReference type="SAM" id="MobiDB-lite"/>
    </source>
</evidence>
<feature type="compositionally biased region" description="Basic and acidic residues" evidence="1">
    <location>
        <begin position="23"/>
        <end position="38"/>
    </location>
</feature>
<gene>
    <name evidence="2" type="ORF">CDEST_00801</name>
</gene>
<organism evidence="2 3">
    <name type="scientific">Colletotrichum destructivum</name>
    <dbReference type="NCBI Taxonomy" id="34406"/>
    <lineage>
        <taxon>Eukaryota</taxon>
        <taxon>Fungi</taxon>
        <taxon>Dikarya</taxon>
        <taxon>Ascomycota</taxon>
        <taxon>Pezizomycotina</taxon>
        <taxon>Sordariomycetes</taxon>
        <taxon>Hypocreomycetidae</taxon>
        <taxon>Glomerellales</taxon>
        <taxon>Glomerellaceae</taxon>
        <taxon>Colletotrichum</taxon>
        <taxon>Colletotrichum destructivum species complex</taxon>
    </lineage>
</organism>
<sequence length="142" mass="15811">MRAVKHPLMDCSYEPQSRHRRDRPYPHHFEHGDNNNHNRSVCDVDTEASVPSPDNPLLLWNRCLPYSEALGSEAWRAPKARAALGLAVAIYSHSDSLLLPWSILGLGHLPISIRSCEFSDCQADGGDVTWVKDPYSPPEGPA</sequence>
<dbReference type="AlphaFoldDB" id="A0AAX4HXJ1"/>
<feature type="region of interest" description="Disordered" evidence="1">
    <location>
        <begin position="1"/>
        <end position="38"/>
    </location>
</feature>
<dbReference type="RefSeq" id="XP_062773011.1">
    <property type="nucleotide sequence ID" value="XM_062916960.1"/>
</dbReference>
<protein>
    <submittedName>
        <fullName evidence="2">Uncharacterized protein</fullName>
    </submittedName>
</protein>
<dbReference type="GeneID" id="87937304"/>
<dbReference type="EMBL" id="CP137305">
    <property type="protein sequence ID" value="WQF75787.1"/>
    <property type="molecule type" value="Genomic_DNA"/>
</dbReference>
<name>A0AAX4HXJ1_9PEZI</name>
<proteinExistence type="predicted"/>